<dbReference type="InterPro" id="IPR007492">
    <property type="entry name" value="LytTR_DNA-bd_dom"/>
</dbReference>
<evidence type="ECO:0000259" key="2">
    <source>
        <dbReference type="PROSITE" id="PS50110"/>
    </source>
</evidence>
<evidence type="ECO:0000313" key="4">
    <source>
        <dbReference type="Proteomes" id="UP000588604"/>
    </source>
</evidence>
<dbReference type="InterPro" id="IPR011006">
    <property type="entry name" value="CheY-like_superfamily"/>
</dbReference>
<dbReference type="GO" id="GO:0000156">
    <property type="term" value="F:phosphorelay response regulator activity"/>
    <property type="evidence" value="ECO:0007669"/>
    <property type="project" value="InterPro"/>
</dbReference>
<dbReference type="Proteomes" id="UP000588604">
    <property type="component" value="Unassembled WGS sequence"/>
</dbReference>
<dbReference type="EMBL" id="JACIJO010000003">
    <property type="protein sequence ID" value="MBB6327589.1"/>
    <property type="molecule type" value="Genomic_DNA"/>
</dbReference>
<sequence length="257" mass="29845">MIKILLLEDELPARNKVKRYLEELQFDVKVMAEIESVEEGVIYLQSQPALDLIISDIELRDGNSFEIFQEVQFPCPIIFTTAYNEFWMQAFESNGIAYLLKPFSLDKFKLAWEKFQVLTQQSSIQTQWLLQMHDLLGANSESKETFKTRFSIPTPRGSYFLETKEVAYFSAESGLVYAIEANSKKHLMKETTLKEIEHILAPNQFFKINRSELVQKKFVLGTERYSKNSVALKIKGSERLLICSQSQTPSFLNWIEK</sequence>
<protein>
    <submittedName>
        <fullName evidence="3">DNA-binding LytR/AlgR family response regulator</fullName>
    </submittedName>
</protein>
<gene>
    <name evidence="3" type="ORF">FHS59_003232</name>
</gene>
<keyword evidence="4" id="KW-1185">Reference proteome</keyword>
<dbReference type="InterPro" id="IPR001789">
    <property type="entry name" value="Sig_transdc_resp-reg_receiver"/>
</dbReference>
<reference evidence="3 4" key="1">
    <citation type="submission" date="2020-08" db="EMBL/GenBank/DDBJ databases">
        <title>Genomic Encyclopedia of Type Strains, Phase IV (KMG-IV): sequencing the most valuable type-strain genomes for metagenomic binning, comparative biology and taxonomic classification.</title>
        <authorList>
            <person name="Goeker M."/>
        </authorList>
    </citation>
    <scope>NUCLEOTIDE SEQUENCE [LARGE SCALE GENOMIC DNA]</scope>
    <source>
        <strain evidence="3 4">DSM 102044</strain>
    </source>
</reference>
<dbReference type="SMART" id="SM00448">
    <property type="entry name" value="REC"/>
    <property type="match status" value="1"/>
</dbReference>
<dbReference type="Pfam" id="PF00072">
    <property type="entry name" value="Response_reg"/>
    <property type="match status" value="1"/>
</dbReference>
<evidence type="ECO:0000256" key="1">
    <source>
        <dbReference type="PROSITE-ProRule" id="PRU00169"/>
    </source>
</evidence>
<feature type="modified residue" description="4-aspartylphosphate" evidence="1">
    <location>
        <position position="56"/>
    </location>
</feature>
<dbReference type="PANTHER" id="PTHR37299">
    <property type="entry name" value="TRANSCRIPTIONAL REGULATOR-RELATED"/>
    <property type="match status" value="1"/>
</dbReference>
<dbReference type="Gene3D" id="2.40.50.1020">
    <property type="entry name" value="LytTr DNA-binding domain"/>
    <property type="match status" value="1"/>
</dbReference>
<dbReference type="SMART" id="SM00850">
    <property type="entry name" value="LytTR"/>
    <property type="match status" value="1"/>
</dbReference>
<dbReference type="SUPFAM" id="SSF52172">
    <property type="entry name" value="CheY-like"/>
    <property type="match status" value="1"/>
</dbReference>
<dbReference type="InterPro" id="IPR046947">
    <property type="entry name" value="LytR-like"/>
</dbReference>
<comment type="caution">
    <text evidence="3">The sequence shown here is derived from an EMBL/GenBank/DDBJ whole genome shotgun (WGS) entry which is preliminary data.</text>
</comment>
<dbReference type="GO" id="GO:0003677">
    <property type="term" value="F:DNA binding"/>
    <property type="evidence" value="ECO:0007669"/>
    <property type="project" value="UniProtKB-KW"/>
</dbReference>
<feature type="domain" description="Response regulatory" evidence="2">
    <location>
        <begin position="3"/>
        <end position="116"/>
    </location>
</feature>
<dbReference type="Gene3D" id="3.40.50.2300">
    <property type="match status" value="1"/>
</dbReference>
<dbReference type="AlphaFoldDB" id="A0A841MPS2"/>
<dbReference type="Pfam" id="PF04397">
    <property type="entry name" value="LytTR"/>
    <property type="match status" value="1"/>
</dbReference>
<accession>A0A841MPS2</accession>
<dbReference type="RefSeq" id="WP_184496405.1">
    <property type="nucleotide sequence ID" value="NZ_JACIJO010000003.1"/>
</dbReference>
<name>A0A841MPS2_9BACT</name>
<keyword evidence="3" id="KW-0238">DNA-binding</keyword>
<proteinExistence type="predicted"/>
<dbReference type="PANTHER" id="PTHR37299:SF1">
    <property type="entry name" value="STAGE 0 SPORULATION PROTEIN A HOMOLOG"/>
    <property type="match status" value="1"/>
</dbReference>
<organism evidence="3 4">
    <name type="scientific">Algoriphagus iocasae</name>
    <dbReference type="NCBI Taxonomy" id="1836499"/>
    <lineage>
        <taxon>Bacteria</taxon>
        <taxon>Pseudomonadati</taxon>
        <taxon>Bacteroidota</taxon>
        <taxon>Cytophagia</taxon>
        <taxon>Cytophagales</taxon>
        <taxon>Cyclobacteriaceae</taxon>
        <taxon>Algoriphagus</taxon>
    </lineage>
</organism>
<dbReference type="PROSITE" id="PS50110">
    <property type="entry name" value="RESPONSE_REGULATORY"/>
    <property type="match status" value="1"/>
</dbReference>
<keyword evidence="1" id="KW-0597">Phosphoprotein</keyword>
<evidence type="ECO:0000313" key="3">
    <source>
        <dbReference type="EMBL" id="MBB6327589.1"/>
    </source>
</evidence>